<accession>A0A6M3JB85</accession>
<dbReference type="SUPFAM" id="SSF51445">
    <property type="entry name" value="(Trans)glycosidases"/>
    <property type="match status" value="1"/>
</dbReference>
<dbReference type="InterPro" id="IPR017853">
    <property type="entry name" value="GH"/>
</dbReference>
<dbReference type="AlphaFoldDB" id="A0A6M3JB85"/>
<dbReference type="EMBL" id="MT141553">
    <property type="protein sequence ID" value="QJA66342.1"/>
    <property type="molecule type" value="Genomic_DNA"/>
</dbReference>
<evidence type="ECO:0008006" key="2">
    <source>
        <dbReference type="Google" id="ProtNLM"/>
    </source>
</evidence>
<name>A0A6M3JB85_9ZZZZ</name>
<dbReference type="Gene3D" id="3.20.20.80">
    <property type="entry name" value="Glycosidases"/>
    <property type="match status" value="1"/>
</dbReference>
<organism evidence="1">
    <name type="scientific">viral metagenome</name>
    <dbReference type="NCBI Taxonomy" id="1070528"/>
    <lineage>
        <taxon>unclassified sequences</taxon>
        <taxon>metagenomes</taxon>
        <taxon>organismal metagenomes</taxon>
    </lineage>
</organism>
<proteinExistence type="predicted"/>
<sequence>MTTHGVLGAFSLPDLPHHDLSPPRGAWLLGIGSPLGDDQDVLPLADEYALKASQAAGGDGHRPALVGCFLDVPGHPLRWEAEVGRLDAVLGYCEARGLALNLGVAMVGADGQARDREIADGMFAPEVDEVVGRLAARPGVLAYLRIGVEVNRPGLYHAGALPDAWRVVRARVPNSAGHVRAAWCVDPSGFDPWEGDPKDWVPRLDEVQVWSVDLFDRDHFAPVADPTLPGTAASRIVSSVLRSARAARRRVLIGESSPVLLGATSPGWWGPLLDLLSDSRDVLEAVTLLPVDWTGTKWDAWGNARYQDDQSFLRDLLRSVDLRGAVHAPPGVPW</sequence>
<reference evidence="1" key="1">
    <citation type="submission" date="2020-03" db="EMBL/GenBank/DDBJ databases">
        <title>The deep terrestrial virosphere.</title>
        <authorList>
            <person name="Holmfeldt K."/>
            <person name="Nilsson E."/>
            <person name="Simone D."/>
            <person name="Lopez-Fernandez M."/>
            <person name="Wu X."/>
            <person name="de Brujin I."/>
            <person name="Lundin D."/>
            <person name="Andersson A."/>
            <person name="Bertilsson S."/>
            <person name="Dopson M."/>
        </authorList>
    </citation>
    <scope>NUCLEOTIDE SEQUENCE</scope>
    <source>
        <strain evidence="1">MM415B00355</strain>
    </source>
</reference>
<evidence type="ECO:0000313" key="1">
    <source>
        <dbReference type="EMBL" id="QJA66342.1"/>
    </source>
</evidence>
<gene>
    <name evidence="1" type="ORF">MM415B00355_0042</name>
</gene>
<protein>
    <recommendedName>
        <fullName evidence="2">Glycoside hydrolase</fullName>
    </recommendedName>
</protein>